<dbReference type="EMBL" id="FNRJ01000003">
    <property type="protein sequence ID" value="SEA43665.1"/>
    <property type="molecule type" value="Genomic_DNA"/>
</dbReference>
<dbReference type="GO" id="GO:0005829">
    <property type="term" value="C:cytosol"/>
    <property type="evidence" value="ECO:0007669"/>
    <property type="project" value="TreeGrafter"/>
</dbReference>
<dbReference type="HAMAP" id="MF_00037">
    <property type="entry name" value="MurB"/>
    <property type="match status" value="1"/>
</dbReference>
<evidence type="ECO:0000256" key="5">
    <source>
        <dbReference type="ARBA" id="ARBA00010485"/>
    </source>
</evidence>
<dbReference type="InterPro" id="IPR036318">
    <property type="entry name" value="FAD-bd_PCMH-like_sf"/>
</dbReference>
<evidence type="ECO:0000256" key="11">
    <source>
        <dbReference type="ARBA" id="ARBA00022827"/>
    </source>
</evidence>
<dbReference type="GO" id="GO:0009252">
    <property type="term" value="P:peptidoglycan biosynthetic process"/>
    <property type="evidence" value="ECO:0007669"/>
    <property type="project" value="UniProtKB-UniRule"/>
</dbReference>
<dbReference type="UniPathway" id="UPA00219"/>
<evidence type="ECO:0000256" key="3">
    <source>
        <dbReference type="ARBA" id="ARBA00004496"/>
    </source>
</evidence>
<feature type="active site" evidence="20">
    <location>
        <position position="322"/>
    </location>
</feature>
<evidence type="ECO:0000256" key="17">
    <source>
        <dbReference type="ARBA" id="ARBA00023316"/>
    </source>
</evidence>
<evidence type="ECO:0000256" key="1">
    <source>
        <dbReference type="ARBA" id="ARBA00001974"/>
    </source>
</evidence>
<keyword evidence="14 20" id="KW-0573">Peptidoglycan synthesis</keyword>
<dbReference type="EC" id="1.3.1.98" evidence="6 20"/>
<keyword evidence="23" id="KW-1185">Reference proteome</keyword>
<dbReference type="GO" id="GO:0008360">
    <property type="term" value="P:regulation of cell shape"/>
    <property type="evidence" value="ECO:0007669"/>
    <property type="project" value="UniProtKB-KW"/>
</dbReference>
<dbReference type="AlphaFoldDB" id="A0A1H4B5V4"/>
<evidence type="ECO:0000256" key="2">
    <source>
        <dbReference type="ARBA" id="ARBA00003921"/>
    </source>
</evidence>
<feature type="active site" evidence="20">
    <location>
        <position position="156"/>
    </location>
</feature>
<evidence type="ECO:0000256" key="20">
    <source>
        <dbReference type="HAMAP-Rule" id="MF_00037"/>
    </source>
</evidence>
<keyword evidence="12 20" id="KW-0521">NADP</keyword>
<evidence type="ECO:0000256" key="16">
    <source>
        <dbReference type="ARBA" id="ARBA00023306"/>
    </source>
</evidence>
<dbReference type="SUPFAM" id="SSF56194">
    <property type="entry name" value="Uridine diphospho-N-Acetylenolpyruvylglucosamine reductase, MurB, C-terminal domain"/>
    <property type="match status" value="1"/>
</dbReference>
<evidence type="ECO:0000256" key="14">
    <source>
        <dbReference type="ARBA" id="ARBA00022984"/>
    </source>
</evidence>
<evidence type="ECO:0000256" key="10">
    <source>
        <dbReference type="ARBA" id="ARBA00022630"/>
    </source>
</evidence>
<evidence type="ECO:0000256" key="13">
    <source>
        <dbReference type="ARBA" id="ARBA00022960"/>
    </source>
</evidence>
<reference evidence="23" key="1">
    <citation type="submission" date="2016-10" db="EMBL/GenBank/DDBJ databases">
        <authorList>
            <person name="Varghese N."/>
            <person name="Submissions S."/>
        </authorList>
    </citation>
    <scope>NUCLEOTIDE SEQUENCE [LARGE SCALE GENOMIC DNA]</scope>
    <source>
        <strain evidence="23">DSM 11526</strain>
    </source>
</reference>
<dbReference type="SUPFAM" id="SSF56176">
    <property type="entry name" value="FAD-binding/transporter-associated domain-like"/>
    <property type="match status" value="1"/>
</dbReference>
<comment type="catalytic activity">
    <reaction evidence="19 20">
        <text>UDP-N-acetyl-alpha-D-muramate + NADP(+) = UDP-N-acetyl-3-O-(1-carboxyvinyl)-alpha-D-glucosamine + NADPH + H(+)</text>
        <dbReference type="Rhea" id="RHEA:12248"/>
        <dbReference type="ChEBI" id="CHEBI:15378"/>
        <dbReference type="ChEBI" id="CHEBI:57783"/>
        <dbReference type="ChEBI" id="CHEBI:58349"/>
        <dbReference type="ChEBI" id="CHEBI:68483"/>
        <dbReference type="ChEBI" id="CHEBI:70757"/>
        <dbReference type="EC" id="1.3.1.98"/>
    </reaction>
</comment>
<keyword evidence="16 20" id="KW-0131">Cell cycle</keyword>
<evidence type="ECO:0000256" key="18">
    <source>
        <dbReference type="ARBA" id="ARBA00031026"/>
    </source>
</evidence>
<accession>A0A1H4B5V4</accession>
<dbReference type="Gene3D" id="3.30.43.10">
    <property type="entry name" value="Uridine Diphospho-n-acetylenolpyruvylglucosamine Reductase, domain 2"/>
    <property type="match status" value="1"/>
</dbReference>
<comment type="pathway">
    <text evidence="4 20">Cell wall biogenesis; peptidoglycan biosynthesis.</text>
</comment>
<dbReference type="InterPro" id="IPR036635">
    <property type="entry name" value="MurB_C_sf"/>
</dbReference>
<keyword evidence="8 20" id="KW-0963">Cytoplasm</keyword>
<keyword evidence="13 20" id="KW-0133">Cell shape</keyword>
<evidence type="ECO:0000256" key="9">
    <source>
        <dbReference type="ARBA" id="ARBA00022618"/>
    </source>
</evidence>
<evidence type="ECO:0000256" key="8">
    <source>
        <dbReference type="ARBA" id="ARBA00022490"/>
    </source>
</evidence>
<dbReference type="InterPro" id="IPR016169">
    <property type="entry name" value="FAD-bd_PCMH_sub2"/>
</dbReference>
<evidence type="ECO:0000256" key="4">
    <source>
        <dbReference type="ARBA" id="ARBA00004752"/>
    </source>
</evidence>
<keyword evidence="11 20" id="KW-0274">FAD</keyword>
<dbReference type="GO" id="GO:0071949">
    <property type="term" value="F:FAD binding"/>
    <property type="evidence" value="ECO:0007669"/>
    <property type="project" value="InterPro"/>
</dbReference>
<evidence type="ECO:0000256" key="6">
    <source>
        <dbReference type="ARBA" id="ARBA00012518"/>
    </source>
</evidence>
<dbReference type="InterPro" id="IPR016167">
    <property type="entry name" value="FAD-bd_PCMH_sub1"/>
</dbReference>
<comment type="cofactor">
    <cofactor evidence="1 20">
        <name>FAD</name>
        <dbReference type="ChEBI" id="CHEBI:57692"/>
    </cofactor>
</comment>
<keyword evidence="17 20" id="KW-0961">Cell wall biogenesis/degradation</keyword>
<evidence type="ECO:0000313" key="23">
    <source>
        <dbReference type="Proteomes" id="UP000242469"/>
    </source>
</evidence>
<dbReference type="InterPro" id="IPR011601">
    <property type="entry name" value="MurB_C"/>
</dbReference>
<comment type="similarity">
    <text evidence="5 20">Belongs to the MurB family.</text>
</comment>
<dbReference type="GO" id="GO:0008762">
    <property type="term" value="F:UDP-N-acetylmuramate dehydrogenase activity"/>
    <property type="evidence" value="ECO:0007669"/>
    <property type="project" value="UniProtKB-UniRule"/>
</dbReference>
<feature type="domain" description="FAD-binding PCMH-type" evidence="21">
    <location>
        <begin position="7"/>
        <end position="180"/>
    </location>
</feature>
<feature type="active site" description="Proton donor" evidence="20">
    <location>
        <position position="227"/>
    </location>
</feature>
<dbReference type="GO" id="GO:0051301">
    <property type="term" value="P:cell division"/>
    <property type="evidence" value="ECO:0007669"/>
    <property type="project" value="UniProtKB-KW"/>
</dbReference>
<dbReference type="PANTHER" id="PTHR21071">
    <property type="entry name" value="UDP-N-ACETYLENOLPYRUVOYLGLUCOSAMINE REDUCTASE"/>
    <property type="match status" value="1"/>
</dbReference>
<dbReference type="GO" id="GO:0071555">
    <property type="term" value="P:cell wall organization"/>
    <property type="evidence" value="ECO:0007669"/>
    <property type="project" value="UniProtKB-KW"/>
</dbReference>
<evidence type="ECO:0000256" key="7">
    <source>
        <dbReference type="ARBA" id="ARBA00015188"/>
    </source>
</evidence>
<proteinExistence type="inferred from homology"/>
<sequence length="327" mass="36454">MQALNTFGLPAVAEYYTEIHAADQLKQLEQWLKHHPMPLLLLGGGSNLVLADRVPGLVARIMIRGWQLSDLPGDHVRLRVGAGENWHATVERSIRQGLYGLENLALIPGTVGAAPVQNIGAYGVELKDRISAVEVFDRHEHRQRDLTPEACRFGYRDSLFKSSEPERYVITAVEFCLARQFTAEVSYAGLRDGLGDGPVTSERVFDTVCRIRRTKLPDPLDIGNAGSFFKNPVVSVEKYEQLKHRFQNLVAYADTGGYKLAAGWLIDQCGLKGFALDRAGVFAQQALVLVNLGAAHREDIEHLSMHVQKVVQERFGVILEPEPRFYP</sequence>
<comment type="subcellular location">
    <subcellularLocation>
        <location evidence="3 20">Cytoplasm</location>
    </subcellularLocation>
</comment>
<gene>
    <name evidence="20" type="primary">murB</name>
    <name evidence="22" type="ORF">SAMN02745729_103188</name>
</gene>
<comment type="function">
    <text evidence="2 20">Cell wall formation.</text>
</comment>
<dbReference type="InterPro" id="IPR003170">
    <property type="entry name" value="MurB"/>
</dbReference>
<evidence type="ECO:0000259" key="21">
    <source>
        <dbReference type="PROSITE" id="PS51387"/>
    </source>
</evidence>
<dbReference type="STRING" id="1122198.SAMN02745729_103188"/>
<organism evidence="22 23">
    <name type="scientific">Marinobacterium iners DSM 11526</name>
    <dbReference type="NCBI Taxonomy" id="1122198"/>
    <lineage>
        <taxon>Bacteria</taxon>
        <taxon>Pseudomonadati</taxon>
        <taxon>Pseudomonadota</taxon>
        <taxon>Gammaproteobacteria</taxon>
        <taxon>Oceanospirillales</taxon>
        <taxon>Oceanospirillaceae</taxon>
        <taxon>Marinobacterium</taxon>
    </lineage>
</organism>
<dbReference type="PROSITE" id="PS51387">
    <property type="entry name" value="FAD_PCMH"/>
    <property type="match status" value="1"/>
</dbReference>
<dbReference type="InterPro" id="IPR016166">
    <property type="entry name" value="FAD-bd_PCMH"/>
</dbReference>
<protein>
    <recommendedName>
        <fullName evidence="7 20">UDP-N-acetylenolpyruvoylglucosamine reductase</fullName>
        <ecNumber evidence="6 20">1.3.1.98</ecNumber>
    </recommendedName>
    <alternativeName>
        <fullName evidence="18 20">UDP-N-acetylmuramate dehydrogenase</fullName>
    </alternativeName>
</protein>
<keyword evidence="10 20" id="KW-0285">Flavoprotein</keyword>
<dbReference type="InterPro" id="IPR006094">
    <property type="entry name" value="Oxid_FAD_bind_N"/>
</dbReference>
<dbReference type="Gene3D" id="3.90.78.10">
    <property type="entry name" value="UDP-N-acetylenolpyruvoylglucosamine reductase, C-terminal domain"/>
    <property type="match status" value="1"/>
</dbReference>
<name>A0A1H4B5V4_9GAMM</name>
<keyword evidence="15 20" id="KW-0560">Oxidoreductase</keyword>
<evidence type="ECO:0000256" key="12">
    <source>
        <dbReference type="ARBA" id="ARBA00022857"/>
    </source>
</evidence>
<dbReference type="Proteomes" id="UP000242469">
    <property type="component" value="Unassembled WGS sequence"/>
</dbReference>
<evidence type="ECO:0000256" key="19">
    <source>
        <dbReference type="ARBA" id="ARBA00048914"/>
    </source>
</evidence>
<dbReference type="Pfam" id="PF02873">
    <property type="entry name" value="MurB_C"/>
    <property type="match status" value="1"/>
</dbReference>
<evidence type="ECO:0000313" key="22">
    <source>
        <dbReference type="EMBL" id="SEA43665.1"/>
    </source>
</evidence>
<keyword evidence="9 20" id="KW-0132">Cell division</keyword>
<evidence type="ECO:0000256" key="15">
    <source>
        <dbReference type="ARBA" id="ARBA00023002"/>
    </source>
</evidence>
<dbReference type="Gene3D" id="3.30.465.10">
    <property type="match status" value="1"/>
</dbReference>
<dbReference type="Pfam" id="PF01565">
    <property type="entry name" value="FAD_binding_4"/>
    <property type="match status" value="1"/>
</dbReference>
<dbReference type="NCBIfam" id="TIGR00179">
    <property type="entry name" value="murB"/>
    <property type="match status" value="1"/>
</dbReference>
<dbReference type="NCBIfam" id="NF010478">
    <property type="entry name" value="PRK13903.1"/>
    <property type="match status" value="1"/>
</dbReference>
<dbReference type="PANTHER" id="PTHR21071:SF4">
    <property type="entry name" value="UDP-N-ACETYLENOLPYRUVOYLGLUCOSAMINE REDUCTASE"/>
    <property type="match status" value="1"/>
</dbReference>
<dbReference type="NCBIfam" id="NF000755">
    <property type="entry name" value="PRK00046.1"/>
    <property type="match status" value="1"/>
</dbReference>